<dbReference type="AlphaFoldDB" id="A0A5N5U8F2"/>
<protein>
    <submittedName>
        <fullName evidence="7">DoxX family membrane protein</fullName>
    </submittedName>
</protein>
<evidence type="ECO:0000313" key="7">
    <source>
        <dbReference type="EMBL" id="KAB7513952.1"/>
    </source>
</evidence>
<comment type="subcellular location">
    <subcellularLocation>
        <location evidence="1">Cell membrane</location>
        <topology evidence="1">Multi-pass membrane protein</topology>
    </subcellularLocation>
</comment>
<feature type="transmembrane region" description="Helical" evidence="6">
    <location>
        <begin position="141"/>
        <end position="160"/>
    </location>
</feature>
<evidence type="ECO:0000256" key="1">
    <source>
        <dbReference type="ARBA" id="ARBA00004651"/>
    </source>
</evidence>
<evidence type="ECO:0000256" key="3">
    <source>
        <dbReference type="ARBA" id="ARBA00022692"/>
    </source>
</evidence>
<evidence type="ECO:0000256" key="4">
    <source>
        <dbReference type="ARBA" id="ARBA00022989"/>
    </source>
</evidence>
<comment type="caution">
    <text evidence="7">The sequence shown here is derived from an EMBL/GenBank/DDBJ whole genome shotgun (WGS) entry which is preliminary data.</text>
</comment>
<sequence>MIFPLHVRYVAPAEAAREFISLLGDVLADPVAVVLLAGGAVAGLIGLLLAPRLSEFPDIQVARETLASYRPYLPWMVRLSLGLPLVGAGFAGYFITPAVPIPARVLQVGLGFLLLFGLATRLTAAAGLLTYLVVLPFQPPLFLAFEYVGGFLAIILLGAGQPSADGMVRRLAVTDGTLVRRLELQRYRPDALLNSVGVSGSLVGPVVRATLGVNFIYLGLTQKLLNGGQALAVVAKYDLTSVVPVSAELWVVGAGLAEMAVGVLLIAGVATRGVAAVAFVLFTLTLFGLPDDPVLAHISLFGLASVLMVTGSGPFALSVSSVTQRLSPTT</sequence>
<evidence type="ECO:0000313" key="11">
    <source>
        <dbReference type="Proteomes" id="UP000326302"/>
    </source>
</evidence>
<keyword evidence="4 6" id="KW-1133">Transmembrane helix</keyword>
<evidence type="ECO:0000256" key="2">
    <source>
        <dbReference type="ARBA" id="ARBA00022475"/>
    </source>
</evidence>
<evidence type="ECO:0000313" key="12">
    <source>
        <dbReference type="Proteomes" id="UP000326865"/>
    </source>
</evidence>
<keyword evidence="5 6" id="KW-0472">Membrane</keyword>
<dbReference type="GO" id="GO:0005886">
    <property type="term" value="C:plasma membrane"/>
    <property type="evidence" value="ECO:0007669"/>
    <property type="project" value="UniProtKB-SubCell"/>
</dbReference>
<gene>
    <name evidence="7" type="ORF">DM867_09175</name>
    <name evidence="8" type="ORF">DMP03_10825</name>
    <name evidence="9" type="ORF">DP108_06090</name>
</gene>
<accession>A0A5N5U6Z9</accession>
<accession>A0A5N5UJ29</accession>
<keyword evidence="2" id="KW-1003">Cell membrane</keyword>
<evidence type="ECO:0000313" key="10">
    <source>
        <dbReference type="Proteomes" id="UP000326207"/>
    </source>
</evidence>
<name>A0A5N5U8F2_9EURY</name>
<evidence type="ECO:0000313" key="9">
    <source>
        <dbReference type="EMBL" id="KAB7518735.1"/>
    </source>
</evidence>
<dbReference type="RefSeq" id="WP_152120682.1">
    <property type="nucleotide sequence ID" value="NZ_QJOW01000004.1"/>
</dbReference>
<dbReference type="OrthoDB" id="177395at2157"/>
<feature type="transmembrane region" description="Helical" evidence="6">
    <location>
        <begin position="295"/>
        <end position="317"/>
    </location>
</feature>
<dbReference type="PANTHER" id="PTHR33452">
    <property type="entry name" value="OXIDOREDUCTASE CATD-RELATED"/>
    <property type="match status" value="1"/>
</dbReference>
<keyword evidence="3 6" id="KW-0812">Transmembrane</keyword>
<evidence type="ECO:0000313" key="8">
    <source>
        <dbReference type="EMBL" id="KAB7514353.1"/>
    </source>
</evidence>
<proteinExistence type="predicted"/>
<dbReference type="EMBL" id="QMDY01000003">
    <property type="protein sequence ID" value="KAB7518735.1"/>
    <property type="molecule type" value="Genomic_DNA"/>
</dbReference>
<dbReference type="EMBL" id="QJOW01000004">
    <property type="protein sequence ID" value="KAB7514353.1"/>
    <property type="molecule type" value="Genomic_DNA"/>
</dbReference>
<feature type="transmembrane region" description="Helical" evidence="6">
    <location>
        <begin position="108"/>
        <end position="134"/>
    </location>
</feature>
<dbReference type="Proteomes" id="UP000326302">
    <property type="component" value="Unassembled WGS sequence"/>
</dbReference>
<dbReference type="EMBL" id="QKKZ01000003">
    <property type="protein sequence ID" value="KAB7513952.1"/>
    <property type="molecule type" value="Genomic_DNA"/>
</dbReference>
<feature type="transmembrane region" description="Helical" evidence="6">
    <location>
        <begin position="72"/>
        <end position="96"/>
    </location>
</feature>
<dbReference type="Proteomes" id="UP000326207">
    <property type="component" value="Unassembled WGS sequence"/>
</dbReference>
<organism evidence="7 12">
    <name type="scientific">Halosegnis rubeus</name>
    <dbReference type="NCBI Taxonomy" id="2212850"/>
    <lineage>
        <taxon>Archaea</taxon>
        <taxon>Methanobacteriati</taxon>
        <taxon>Methanobacteriota</taxon>
        <taxon>Stenosarchaea group</taxon>
        <taxon>Halobacteria</taxon>
        <taxon>Halobacteriales</taxon>
        <taxon>Natronomonadaceae</taxon>
        <taxon>Halosegnis</taxon>
    </lineage>
</organism>
<dbReference type="InterPro" id="IPR051907">
    <property type="entry name" value="DoxX-like_oxidoreductase"/>
</dbReference>
<evidence type="ECO:0000256" key="6">
    <source>
        <dbReference type="SAM" id="Phobius"/>
    </source>
</evidence>
<dbReference type="PANTHER" id="PTHR33452:SF1">
    <property type="entry name" value="INNER MEMBRANE PROTEIN YPHA-RELATED"/>
    <property type="match status" value="1"/>
</dbReference>
<keyword evidence="12" id="KW-1185">Reference proteome</keyword>
<reference evidence="10 11" key="1">
    <citation type="submission" date="2019-10" db="EMBL/GenBank/DDBJ databases">
        <title>Unraveling microbial dark matter from salterns through culturing: the case of the genus Halosegnis.</title>
        <authorList>
            <person name="Duran-Viseras A."/>
            <person name="Andrei A.-S."/>
            <person name="Vera-Gargallo B."/>
            <person name="Ghai R."/>
            <person name="Sanchez-Porro C."/>
            <person name="Ventosa A."/>
        </authorList>
    </citation>
    <scope>NUCLEOTIDE SEQUENCE [LARGE SCALE GENOMIC DNA]</scope>
    <source>
        <strain evidence="8 11">F17-44</strain>
        <strain evidence="7 12">F18-79</strain>
        <strain evidence="9 10">F19-13</strain>
    </source>
</reference>
<evidence type="ECO:0000256" key="5">
    <source>
        <dbReference type="ARBA" id="ARBA00023136"/>
    </source>
</evidence>
<dbReference type="Proteomes" id="UP000326865">
    <property type="component" value="Unassembled WGS sequence"/>
</dbReference>
<accession>A0A5N5U8F2</accession>
<feature type="transmembrane region" description="Helical" evidence="6">
    <location>
        <begin position="31"/>
        <end position="51"/>
    </location>
</feature>
<dbReference type="InterPro" id="IPR032808">
    <property type="entry name" value="DoxX"/>
</dbReference>
<dbReference type="Pfam" id="PF07681">
    <property type="entry name" value="DoxX"/>
    <property type="match status" value="1"/>
</dbReference>